<feature type="transmembrane region" description="Helical" evidence="5">
    <location>
        <begin position="49"/>
        <end position="66"/>
    </location>
</feature>
<keyword evidence="2 5" id="KW-0812">Transmembrane</keyword>
<reference evidence="6 7" key="1">
    <citation type="journal article" date="2017" name="Curr. Biol.">
        <title>Genome architecture and evolution of a unichromosomal asexual nematode.</title>
        <authorList>
            <person name="Fradin H."/>
            <person name="Zegar C."/>
            <person name="Gutwein M."/>
            <person name="Lucas J."/>
            <person name="Kovtun M."/>
            <person name="Corcoran D."/>
            <person name="Baugh L.R."/>
            <person name="Kiontke K."/>
            <person name="Gunsalus K."/>
            <person name="Fitch D.H."/>
            <person name="Piano F."/>
        </authorList>
    </citation>
    <scope>NUCLEOTIDE SEQUENCE [LARGE SCALE GENOMIC DNA]</scope>
    <source>
        <strain evidence="6">PF1309</strain>
    </source>
</reference>
<organism evidence="6 7">
    <name type="scientific">Diploscapter pachys</name>
    <dbReference type="NCBI Taxonomy" id="2018661"/>
    <lineage>
        <taxon>Eukaryota</taxon>
        <taxon>Metazoa</taxon>
        <taxon>Ecdysozoa</taxon>
        <taxon>Nematoda</taxon>
        <taxon>Chromadorea</taxon>
        <taxon>Rhabditida</taxon>
        <taxon>Rhabditina</taxon>
        <taxon>Rhabditomorpha</taxon>
        <taxon>Rhabditoidea</taxon>
        <taxon>Rhabditidae</taxon>
        <taxon>Diploscapter</taxon>
    </lineage>
</organism>
<evidence type="ECO:0000256" key="5">
    <source>
        <dbReference type="SAM" id="Phobius"/>
    </source>
</evidence>
<comment type="subcellular location">
    <subcellularLocation>
        <location evidence="1">Membrane</location>
        <topology evidence="1">Multi-pass membrane protein</topology>
    </subcellularLocation>
</comment>
<evidence type="ECO:0000256" key="1">
    <source>
        <dbReference type="ARBA" id="ARBA00004141"/>
    </source>
</evidence>
<feature type="transmembrane region" description="Helical" evidence="5">
    <location>
        <begin position="108"/>
        <end position="124"/>
    </location>
</feature>
<dbReference type="EMBL" id="LIAE01010071">
    <property type="protein sequence ID" value="PAV66625.1"/>
    <property type="molecule type" value="Genomic_DNA"/>
</dbReference>
<evidence type="ECO:0000256" key="3">
    <source>
        <dbReference type="ARBA" id="ARBA00022989"/>
    </source>
</evidence>
<keyword evidence="7" id="KW-1185">Reference proteome</keyword>
<dbReference type="OrthoDB" id="262547at2759"/>
<evidence type="ECO:0000313" key="7">
    <source>
        <dbReference type="Proteomes" id="UP000218231"/>
    </source>
</evidence>
<evidence type="ECO:0000256" key="4">
    <source>
        <dbReference type="ARBA" id="ARBA00023136"/>
    </source>
</evidence>
<dbReference type="InterPro" id="IPR003689">
    <property type="entry name" value="ZIP"/>
</dbReference>
<evidence type="ECO:0000256" key="2">
    <source>
        <dbReference type="ARBA" id="ARBA00022692"/>
    </source>
</evidence>
<feature type="transmembrane region" description="Helical" evidence="5">
    <location>
        <begin position="78"/>
        <end position="96"/>
    </location>
</feature>
<dbReference type="Proteomes" id="UP000218231">
    <property type="component" value="Unassembled WGS sequence"/>
</dbReference>
<dbReference type="GO" id="GO:0016020">
    <property type="term" value="C:membrane"/>
    <property type="evidence" value="ECO:0007669"/>
    <property type="project" value="UniProtKB-SubCell"/>
</dbReference>
<protein>
    <submittedName>
        <fullName evidence="6">Uncharacterized protein</fullName>
    </submittedName>
</protein>
<accession>A0A2A2JY51</accession>
<comment type="caution">
    <text evidence="6">The sequence shown here is derived from an EMBL/GenBank/DDBJ whole genome shotgun (WGS) entry which is preliminary data.</text>
</comment>
<feature type="transmembrane region" description="Helical" evidence="5">
    <location>
        <begin position="251"/>
        <end position="269"/>
    </location>
</feature>
<dbReference type="GO" id="GO:0046873">
    <property type="term" value="F:metal ion transmembrane transporter activity"/>
    <property type="evidence" value="ECO:0007669"/>
    <property type="project" value="InterPro"/>
</dbReference>
<keyword evidence="3 5" id="KW-1133">Transmembrane helix</keyword>
<proteinExistence type="predicted"/>
<keyword evidence="4 5" id="KW-0472">Membrane</keyword>
<name>A0A2A2JY51_9BILA</name>
<dbReference type="AlphaFoldDB" id="A0A2A2JY51"/>
<gene>
    <name evidence="6" type="ORF">WR25_18693</name>
</gene>
<feature type="transmembrane region" description="Helical" evidence="5">
    <location>
        <begin position="218"/>
        <end position="239"/>
    </location>
</feature>
<sequence length="270" mass="27519">MTRAPPPTGQCLQPRLADDILYHGGDDARRRASAGRAGVRDDGGGTVMLVPYLLGIAAAGSTYAGGRLAMQFGRRRDLLFGLTGGMVVGLALLDLLPEAVEGGGSASEWVFGAVAIGMALYILLHRLPGGAMVGRVSLALHSLMDGLGIGFAFQVSQSTGWLVAAAVLAHDMADGANMIGISSTACRPERAHRWLIANAAAPLAGVAIGQAIRIDAHHLSLLLALFAGGFLYIGASELLPRSRGGARGYGAGLASMAGIGVMACVTYAAG</sequence>
<evidence type="ECO:0000313" key="6">
    <source>
        <dbReference type="EMBL" id="PAV66625.1"/>
    </source>
</evidence>
<dbReference type="Pfam" id="PF02535">
    <property type="entry name" value="Zip"/>
    <property type="match status" value="1"/>
</dbReference>
<feature type="transmembrane region" description="Helical" evidence="5">
    <location>
        <begin position="194"/>
        <end position="212"/>
    </location>
</feature>